<keyword evidence="2" id="KW-1185">Reference proteome</keyword>
<proteinExistence type="predicted"/>
<evidence type="ECO:0000313" key="2">
    <source>
        <dbReference type="Proteomes" id="UP000036403"/>
    </source>
</evidence>
<protein>
    <submittedName>
        <fullName evidence="1">Uncharacterized protein</fullName>
    </submittedName>
</protein>
<sequence>MRVEVTTNERRMSGGCPGGAYGINETWHEQLLPNGVQRPREKHEGRGAIRGDLKEGILVRSSSVSSVSGVASS</sequence>
<name>A0A0J7KQZ7_LASNI</name>
<dbReference type="AlphaFoldDB" id="A0A0J7KQZ7"/>
<organism evidence="1 2">
    <name type="scientific">Lasius niger</name>
    <name type="common">Black garden ant</name>
    <dbReference type="NCBI Taxonomy" id="67767"/>
    <lineage>
        <taxon>Eukaryota</taxon>
        <taxon>Metazoa</taxon>
        <taxon>Ecdysozoa</taxon>
        <taxon>Arthropoda</taxon>
        <taxon>Hexapoda</taxon>
        <taxon>Insecta</taxon>
        <taxon>Pterygota</taxon>
        <taxon>Neoptera</taxon>
        <taxon>Endopterygota</taxon>
        <taxon>Hymenoptera</taxon>
        <taxon>Apocrita</taxon>
        <taxon>Aculeata</taxon>
        <taxon>Formicoidea</taxon>
        <taxon>Formicidae</taxon>
        <taxon>Formicinae</taxon>
        <taxon>Lasius</taxon>
        <taxon>Lasius</taxon>
    </lineage>
</organism>
<dbReference type="Proteomes" id="UP000036403">
    <property type="component" value="Unassembled WGS sequence"/>
</dbReference>
<reference evidence="1 2" key="1">
    <citation type="submission" date="2015-04" db="EMBL/GenBank/DDBJ databases">
        <title>Lasius niger genome sequencing.</title>
        <authorList>
            <person name="Konorov E.A."/>
            <person name="Nikitin M.A."/>
            <person name="Kirill M.V."/>
            <person name="Chang P."/>
        </authorList>
    </citation>
    <scope>NUCLEOTIDE SEQUENCE [LARGE SCALE GENOMIC DNA]</scope>
    <source>
        <tissue evidence="1">Whole</tissue>
    </source>
</reference>
<dbReference type="EMBL" id="LBMM01004105">
    <property type="protein sequence ID" value="KMQ92807.1"/>
    <property type="molecule type" value="Genomic_DNA"/>
</dbReference>
<comment type="caution">
    <text evidence="1">The sequence shown here is derived from an EMBL/GenBank/DDBJ whole genome shotgun (WGS) entry which is preliminary data.</text>
</comment>
<evidence type="ECO:0000313" key="1">
    <source>
        <dbReference type="EMBL" id="KMQ92807.1"/>
    </source>
</evidence>
<accession>A0A0J7KQZ7</accession>
<dbReference type="PaxDb" id="67767-A0A0J7KQZ7"/>
<gene>
    <name evidence="1" type="ORF">RF55_7159</name>
</gene>